<dbReference type="Proteomes" id="UP000430985">
    <property type="component" value="Unassembled WGS sequence"/>
</dbReference>
<evidence type="ECO:0000313" key="1">
    <source>
        <dbReference type="EMBL" id="MRG68677.1"/>
    </source>
</evidence>
<accession>A0A6A8CWZ6</accession>
<evidence type="ECO:0000313" key="3">
    <source>
        <dbReference type="Proteomes" id="UP000430985"/>
    </source>
</evidence>
<comment type="caution">
    <text evidence="1">The sequence shown here is derived from an EMBL/GenBank/DDBJ whole genome shotgun (WGS) entry which is preliminary data.</text>
</comment>
<sequence length="62" mass="7076">MKKAEINLVTNSNDPNKFDGRISGDIDILAKMIVASLTYHPELFKKTFEEFLNRIYGGKNND</sequence>
<evidence type="ECO:0000313" key="2">
    <source>
        <dbReference type="EMBL" id="MRG68727.1"/>
    </source>
</evidence>
<name>A0A6A8CWZ6_LIMRT</name>
<dbReference type="AlphaFoldDB" id="A0A6A8CWZ6"/>
<proteinExistence type="predicted"/>
<organism evidence="1 3">
    <name type="scientific">Limosilactobacillus reuteri</name>
    <name type="common">Lactobacillus reuteri</name>
    <dbReference type="NCBI Taxonomy" id="1598"/>
    <lineage>
        <taxon>Bacteria</taxon>
        <taxon>Bacillati</taxon>
        <taxon>Bacillota</taxon>
        <taxon>Bacilli</taxon>
        <taxon>Lactobacillales</taxon>
        <taxon>Lactobacillaceae</taxon>
        <taxon>Limosilactobacillus</taxon>
    </lineage>
</organism>
<dbReference type="EMBL" id="WJNE01000005">
    <property type="protein sequence ID" value="MRG68727.1"/>
    <property type="molecule type" value="Genomic_DNA"/>
</dbReference>
<gene>
    <name evidence="1" type="ORF">GIX83_02165</name>
    <name evidence="2" type="ORF">GIX83_02415</name>
</gene>
<reference evidence="1 3" key="1">
    <citation type="submission" date="2019-11" db="EMBL/GenBank/DDBJ databases">
        <title>Draft genome sequence of 12 host-associated Lactobacillus reuteri rodent strains.</title>
        <authorList>
            <person name="Zhang S."/>
            <person name="Ozcam M."/>
            <person name="Van Pijkeren J.P."/>
        </authorList>
    </citation>
    <scope>NUCLEOTIDE SEQUENCE [LARGE SCALE GENOMIC DNA]</scope>
    <source>
        <strain evidence="1 3">Rat19</strain>
    </source>
</reference>
<protein>
    <submittedName>
        <fullName evidence="1">Uncharacterized protein</fullName>
    </submittedName>
</protein>
<dbReference type="RefSeq" id="WP_153702120.1">
    <property type="nucleotide sequence ID" value="NZ_WJNE01000005.1"/>
</dbReference>
<dbReference type="EMBL" id="WJNE01000005">
    <property type="protein sequence ID" value="MRG68677.1"/>
    <property type="molecule type" value="Genomic_DNA"/>
</dbReference>